<dbReference type="Pfam" id="PF00903">
    <property type="entry name" value="Glyoxalase"/>
    <property type="match status" value="1"/>
</dbReference>
<dbReference type="InterPro" id="IPR004360">
    <property type="entry name" value="Glyas_Fos-R_dOase_dom"/>
</dbReference>
<proteinExistence type="predicted"/>
<protein>
    <recommendedName>
        <fullName evidence="1">VOC domain-containing protein</fullName>
    </recommendedName>
</protein>
<dbReference type="SUPFAM" id="SSF54593">
    <property type="entry name" value="Glyoxalase/Bleomycin resistance protein/Dihydroxybiphenyl dioxygenase"/>
    <property type="match status" value="1"/>
</dbReference>
<name>A0A0A0DG70_9PROT</name>
<evidence type="ECO:0000259" key="1">
    <source>
        <dbReference type="PROSITE" id="PS51819"/>
    </source>
</evidence>
<dbReference type="RefSeq" id="WP_034831009.1">
    <property type="nucleotide sequence ID" value="NZ_JANX01000004.1"/>
</dbReference>
<organism evidence="2 3">
    <name type="scientific">Inquilinus limosus MP06</name>
    <dbReference type="NCBI Taxonomy" id="1398085"/>
    <lineage>
        <taxon>Bacteria</taxon>
        <taxon>Pseudomonadati</taxon>
        <taxon>Pseudomonadota</taxon>
        <taxon>Alphaproteobacteria</taxon>
        <taxon>Rhodospirillales</taxon>
        <taxon>Rhodospirillaceae</taxon>
        <taxon>Inquilinus</taxon>
    </lineage>
</organism>
<dbReference type="OrthoDB" id="9791602at2"/>
<sequence length="145" mass="16046">MAITARGMTPLLQVHDMPQSLAFYREVLGFAIIDASPVVEAPEGRFSHWVWLALGPAQLMLNTAYDDGQRPAARIAARQRWHGDTCLYIGVDDVDAVHRDLRSRLPGLEPPAETPYGMRQLHLRDPDGYGLCFQAPVREKGGPGV</sequence>
<evidence type="ECO:0000313" key="2">
    <source>
        <dbReference type="EMBL" id="KGM35967.1"/>
    </source>
</evidence>
<dbReference type="Proteomes" id="UP000029995">
    <property type="component" value="Unassembled WGS sequence"/>
</dbReference>
<reference evidence="2 3" key="1">
    <citation type="submission" date="2014-01" db="EMBL/GenBank/DDBJ databases">
        <title>Genome sequence determination for a cystic fibrosis isolate, Inquilinus limosus.</title>
        <authorList>
            <person name="Pino M."/>
            <person name="Di Conza J."/>
            <person name="Gutkind G."/>
        </authorList>
    </citation>
    <scope>NUCLEOTIDE SEQUENCE [LARGE SCALE GENOMIC DNA]</scope>
    <source>
        <strain evidence="2 3">MP06</strain>
    </source>
</reference>
<gene>
    <name evidence="2" type="ORF">P409_01270</name>
</gene>
<comment type="caution">
    <text evidence="2">The sequence shown here is derived from an EMBL/GenBank/DDBJ whole genome shotgun (WGS) entry which is preliminary data.</text>
</comment>
<dbReference type="AlphaFoldDB" id="A0A0A0DG70"/>
<dbReference type="InterPro" id="IPR037523">
    <property type="entry name" value="VOC_core"/>
</dbReference>
<dbReference type="EMBL" id="JANX01000004">
    <property type="protein sequence ID" value="KGM35967.1"/>
    <property type="molecule type" value="Genomic_DNA"/>
</dbReference>
<dbReference type="Gene3D" id="3.10.180.10">
    <property type="entry name" value="2,3-Dihydroxybiphenyl 1,2-Dioxygenase, domain 1"/>
    <property type="match status" value="1"/>
</dbReference>
<feature type="domain" description="VOC" evidence="1">
    <location>
        <begin position="5"/>
        <end position="136"/>
    </location>
</feature>
<evidence type="ECO:0000313" key="3">
    <source>
        <dbReference type="Proteomes" id="UP000029995"/>
    </source>
</evidence>
<accession>A0A0A0DG70</accession>
<dbReference type="PROSITE" id="PS51819">
    <property type="entry name" value="VOC"/>
    <property type="match status" value="1"/>
</dbReference>
<dbReference type="InterPro" id="IPR029068">
    <property type="entry name" value="Glyas_Bleomycin-R_OHBP_Dase"/>
</dbReference>